<sequence length="354" mass="38652">MLRTAEGIEARGRRGGCEGCEGGARTRESLQAKGTQKRKARHWRAWQQRVEPQRMKVAVGWGERNEGGRGKQRYHRGWKGEVTGQYTLGVTCGHHRRKRYSLSLSNSSNTEDESCTGKRVVKRARKQGGGRVCARSTCRATDCAAMGSMLCRANDERLAGVPEGKFVGGVSKDPLAGCGNQKVGWPNPSRIRRIVSRKMERGSRLDARRGSSEDDDISAHHPGTGREFICGYYSRSRVNGAKYGGGGAVGRERGSGALKRLGVSAGSFFRLQAGGAGEEDPYVGRSASESFVVFVLWRAQGAAGLSHCVLFHRSRRGAACSGKKCVLPRILKGRVRIATVLTNYMLSHVARNRE</sequence>
<evidence type="ECO:0000313" key="2">
    <source>
        <dbReference type="EMBL" id="PPS16462.1"/>
    </source>
</evidence>
<name>A0A2P5YLJ9_GOSBA</name>
<evidence type="ECO:0000256" key="1">
    <source>
        <dbReference type="SAM" id="MobiDB-lite"/>
    </source>
</evidence>
<reference evidence="2 3" key="1">
    <citation type="submission" date="2015-01" db="EMBL/GenBank/DDBJ databases">
        <title>Genome of allotetraploid Gossypium barbadense reveals genomic plasticity and fiber elongation in cotton evolution.</title>
        <authorList>
            <person name="Chen X."/>
            <person name="Liu X."/>
            <person name="Zhao B."/>
            <person name="Zheng H."/>
            <person name="Hu Y."/>
            <person name="Lu G."/>
            <person name="Yang C."/>
            <person name="Chen J."/>
            <person name="Shan C."/>
            <person name="Zhang L."/>
            <person name="Zhou Y."/>
            <person name="Wang L."/>
            <person name="Guo W."/>
            <person name="Bai Y."/>
            <person name="Ruan J."/>
            <person name="Shangguan X."/>
            <person name="Mao Y."/>
            <person name="Jiang J."/>
            <person name="Zhu Y."/>
            <person name="Lei J."/>
            <person name="Kang H."/>
            <person name="Chen S."/>
            <person name="He X."/>
            <person name="Wang R."/>
            <person name="Wang Y."/>
            <person name="Chen J."/>
            <person name="Wang L."/>
            <person name="Yu S."/>
            <person name="Wang B."/>
            <person name="Wei J."/>
            <person name="Song S."/>
            <person name="Lu X."/>
            <person name="Gao Z."/>
            <person name="Gu W."/>
            <person name="Deng X."/>
            <person name="Ma D."/>
            <person name="Wang S."/>
            <person name="Liang W."/>
            <person name="Fang L."/>
            <person name="Cai C."/>
            <person name="Zhu X."/>
            <person name="Zhou B."/>
            <person name="Zhang Y."/>
            <person name="Chen Z."/>
            <person name="Xu S."/>
            <person name="Zhu R."/>
            <person name="Wang S."/>
            <person name="Zhang T."/>
            <person name="Zhao G."/>
        </authorList>
    </citation>
    <scope>NUCLEOTIDE SEQUENCE [LARGE SCALE GENOMIC DNA]</scope>
    <source>
        <strain evidence="3">cv. Xinhai21</strain>
        <tissue evidence="2">Leaf</tissue>
    </source>
</reference>
<proteinExistence type="predicted"/>
<dbReference type="EMBL" id="KZ663027">
    <property type="protein sequence ID" value="PPS16462.1"/>
    <property type="molecule type" value="Genomic_DNA"/>
</dbReference>
<organism evidence="2 3">
    <name type="scientific">Gossypium barbadense</name>
    <name type="common">Sea Island cotton</name>
    <name type="synonym">Hibiscus barbadensis</name>
    <dbReference type="NCBI Taxonomy" id="3634"/>
    <lineage>
        <taxon>Eukaryota</taxon>
        <taxon>Viridiplantae</taxon>
        <taxon>Streptophyta</taxon>
        <taxon>Embryophyta</taxon>
        <taxon>Tracheophyta</taxon>
        <taxon>Spermatophyta</taxon>
        <taxon>Magnoliopsida</taxon>
        <taxon>eudicotyledons</taxon>
        <taxon>Gunneridae</taxon>
        <taxon>Pentapetalae</taxon>
        <taxon>rosids</taxon>
        <taxon>malvids</taxon>
        <taxon>Malvales</taxon>
        <taxon>Malvaceae</taxon>
        <taxon>Malvoideae</taxon>
        <taxon>Gossypium</taxon>
    </lineage>
</organism>
<feature type="compositionally biased region" description="Basic and acidic residues" evidence="1">
    <location>
        <begin position="200"/>
        <end position="212"/>
    </location>
</feature>
<gene>
    <name evidence="2" type="ORF">GOBAR_AA04113</name>
</gene>
<feature type="region of interest" description="Disordered" evidence="1">
    <location>
        <begin position="200"/>
        <end position="220"/>
    </location>
</feature>
<dbReference type="Proteomes" id="UP000239757">
    <property type="component" value="Unassembled WGS sequence"/>
</dbReference>
<protein>
    <submittedName>
        <fullName evidence="2">Uncharacterized protein</fullName>
    </submittedName>
</protein>
<evidence type="ECO:0000313" key="3">
    <source>
        <dbReference type="Proteomes" id="UP000239757"/>
    </source>
</evidence>
<dbReference type="AlphaFoldDB" id="A0A2P5YLJ9"/>
<accession>A0A2P5YLJ9</accession>